<evidence type="ECO:0000259" key="1">
    <source>
        <dbReference type="Pfam" id="PF02698"/>
    </source>
</evidence>
<keyword evidence="3" id="KW-1185">Reference proteome</keyword>
<sequence>MTRRVRPEEAAKPMEKLATTLRAARNALLAAFAAGACVAALLLLGYAAFALSLPREEPAIAGRSEGMVALTGGSDRVLDAALLLARGKADRLLITGVNRATRGATLAKILPVSRELFDCCVDLGYTALDTAGNAREARDWARARNITRSLIVVTSNYHMPRALVEISAAMPDVELHPFPVVSEHVNVADWASDLRVARLIGSEYIKYIGSVLRTHFLSDDAQPEPAWPPLRRSAASG</sequence>
<dbReference type="CDD" id="cd06259">
    <property type="entry name" value="YdcF-like"/>
    <property type="match status" value="1"/>
</dbReference>
<accession>A0ABU7XK52</accession>
<evidence type="ECO:0000313" key="2">
    <source>
        <dbReference type="EMBL" id="MEF3367773.1"/>
    </source>
</evidence>
<feature type="domain" description="DUF218" evidence="1">
    <location>
        <begin position="74"/>
        <end position="205"/>
    </location>
</feature>
<dbReference type="Pfam" id="PF02698">
    <property type="entry name" value="DUF218"/>
    <property type="match status" value="1"/>
</dbReference>
<comment type="caution">
    <text evidence="2">The sequence shown here is derived from an EMBL/GenBank/DDBJ whole genome shotgun (WGS) entry which is preliminary data.</text>
</comment>
<evidence type="ECO:0000313" key="3">
    <source>
        <dbReference type="Proteomes" id="UP001350748"/>
    </source>
</evidence>
<proteinExistence type="predicted"/>
<dbReference type="RefSeq" id="WP_332082813.1">
    <property type="nucleotide sequence ID" value="NZ_JAZHYN010000057.1"/>
</dbReference>
<dbReference type="EMBL" id="JAZHYN010000057">
    <property type="protein sequence ID" value="MEF3367773.1"/>
    <property type="molecule type" value="Genomic_DNA"/>
</dbReference>
<protein>
    <submittedName>
        <fullName evidence="2">YdcF family protein</fullName>
    </submittedName>
</protein>
<dbReference type="InterPro" id="IPR003848">
    <property type="entry name" value="DUF218"/>
</dbReference>
<name>A0ABU7XK52_9HYPH</name>
<reference evidence="2 3" key="1">
    <citation type="submission" date="2024-02" db="EMBL/GenBank/DDBJ databases">
        <authorList>
            <person name="Grouzdev D."/>
        </authorList>
    </citation>
    <scope>NUCLEOTIDE SEQUENCE [LARGE SCALE GENOMIC DNA]</scope>
    <source>
        <strain evidence="2 3">9N</strain>
    </source>
</reference>
<gene>
    <name evidence="2" type="ORF">V3H18_14655</name>
</gene>
<organism evidence="2 3">
    <name type="scientific">Methylocystis borbori</name>
    <dbReference type="NCBI Taxonomy" id="3118750"/>
    <lineage>
        <taxon>Bacteria</taxon>
        <taxon>Pseudomonadati</taxon>
        <taxon>Pseudomonadota</taxon>
        <taxon>Alphaproteobacteria</taxon>
        <taxon>Hyphomicrobiales</taxon>
        <taxon>Methylocystaceae</taxon>
        <taxon>Methylocystis</taxon>
    </lineage>
</organism>
<dbReference type="Proteomes" id="UP001350748">
    <property type="component" value="Unassembled WGS sequence"/>
</dbReference>